<feature type="transmembrane region" description="Helical" evidence="2">
    <location>
        <begin position="6"/>
        <end position="26"/>
    </location>
</feature>
<evidence type="ECO:0000256" key="1">
    <source>
        <dbReference type="ARBA" id="ARBA00038476"/>
    </source>
</evidence>
<reference evidence="4" key="1">
    <citation type="submission" date="2016-10" db="EMBL/GenBank/DDBJ databases">
        <authorList>
            <person name="Jeantristanb JTB J.-T."/>
            <person name="Ricardo R."/>
        </authorList>
    </citation>
    <scope>NUCLEOTIDE SEQUENCE [LARGE SCALE GENOMIC DNA]</scope>
</reference>
<protein>
    <submittedName>
        <fullName evidence="3">BZ3500_MvSof-1268-A1-R1_Chr3-1g05434 protein</fullName>
    </submittedName>
</protein>
<keyword evidence="4" id="KW-1185">Reference proteome</keyword>
<dbReference type="InterPro" id="IPR029069">
    <property type="entry name" value="HotDog_dom_sf"/>
</dbReference>
<evidence type="ECO:0000313" key="3">
    <source>
        <dbReference type="EMBL" id="SCZ98514.1"/>
    </source>
</evidence>
<keyword evidence="2" id="KW-0812">Transmembrane</keyword>
<dbReference type="Proteomes" id="UP000249723">
    <property type="component" value="Unassembled WGS sequence"/>
</dbReference>
<dbReference type="AlphaFoldDB" id="A0A2X0N031"/>
<dbReference type="OrthoDB" id="265761at2759"/>
<dbReference type="SUPFAM" id="SSF54637">
    <property type="entry name" value="Thioesterase/thiol ester dehydrase-isomerase"/>
    <property type="match status" value="1"/>
</dbReference>
<name>A0A2X0N031_9BASI</name>
<gene>
    <name evidence="3" type="ORF">BZ3500_MVSOF-1268-A1-R1_CHR3-1G05434</name>
</gene>
<keyword evidence="2" id="KW-1133">Transmembrane helix</keyword>
<comment type="similarity">
    <text evidence="1">Belongs to the lcsJ thioesterase family.</text>
</comment>
<proteinExistence type="inferred from homology"/>
<organism evidence="3 4">
    <name type="scientific">Microbotryum saponariae</name>
    <dbReference type="NCBI Taxonomy" id="289078"/>
    <lineage>
        <taxon>Eukaryota</taxon>
        <taxon>Fungi</taxon>
        <taxon>Dikarya</taxon>
        <taxon>Basidiomycota</taxon>
        <taxon>Pucciniomycotina</taxon>
        <taxon>Microbotryomycetes</taxon>
        <taxon>Microbotryales</taxon>
        <taxon>Microbotryaceae</taxon>
        <taxon>Microbotryum</taxon>
    </lineage>
</organism>
<dbReference type="PANTHER" id="PTHR12475:SF4">
    <property type="entry name" value="PROTEIN THEM6"/>
    <property type="match status" value="1"/>
</dbReference>
<dbReference type="EMBL" id="FMWP01000096">
    <property type="protein sequence ID" value="SCZ98514.1"/>
    <property type="molecule type" value="Genomic_DNA"/>
</dbReference>
<dbReference type="PANTHER" id="PTHR12475">
    <property type="match status" value="1"/>
</dbReference>
<evidence type="ECO:0000256" key="2">
    <source>
        <dbReference type="SAM" id="Phobius"/>
    </source>
</evidence>
<sequence length="341" mass="38540">MPTLSTVSRFLPSWSTVLVGLILNYALKTSSTTVRSQWLRRTFFTLLWLNWRSLPFIWHLHLFGQVPLLHLRLRLYGLDKVFAIAKDPFDTKVITRGTATWDASDWNMHLSNSSYAKACDVARFKWLCNVVGCFVAQPFGRMDEHVPDVVDLDGLGSCGGGGGNQVGPAFGREDIWSPLAQTAFYFHREIPIFASYEIDVHVVAWDDKWLYYVCRFTTPPNKKTSSSERTLNCVSLCRSCFKMKGSRLSIPPSRVLSISGVGPDRSNWDRAMGFRAEGKGKAWLKYGGELAAKKAGKLGTDHVLVGEEGWDEDGMRDYEERRIEGLKIVGRFGDVRGWENL</sequence>
<accession>A0A2X0N031</accession>
<evidence type="ECO:0000313" key="4">
    <source>
        <dbReference type="Proteomes" id="UP000249723"/>
    </source>
</evidence>
<dbReference type="Pfam" id="PF13279">
    <property type="entry name" value="4HBT_2"/>
    <property type="match status" value="1"/>
</dbReference>
<dbReference type="InterPro" id="IPR051490">
    <property type="entry name" value="THEM6_lcsJ_thioesterase"/>
</dbReference>
<keyword evidence="2" id="KW-0472">Membrane</keyword>